<feature type="non-terminal residue" evidence="1">
    <location>
        <position position="1"/>
    </location>
</feature>
<keyword evidence="2" id="KW-1185">Reference proteome</keyword>
<dbReference type="AlphaFoldDB" id="A0A8J4FYS2"/>
<proteinExistence type="predicted"/>
<protein>
    <submittedName>
        <fullName evidence="1">Uncharacterized protein</fullName>
    </submittedName>
</protein>
<dbReference type="Proteomes" id="UP000747110">
    <property type="component" value="Unassembled WGS sequence"/>
</dbReference>
<organism evidence="1 2">
    <name type="scientific">Volvox reticuliferus</name>
    <dbReference type="NCBI Taxonomy" id="1737510"/>
    <lineage>
        <taxon>Eukaryota</taxon>
        <taxon>Viridiplantae</taxon>
        <taxon>Chlorophyta</taxon>
        <taxon>core chlorophytes</taxon>
        <taxon>Chlorophyceae</taxon>
        <taxon>CS clade</taxon>
        <taxon>Chlamydomonadales</taxon>
        <taxon>Volvocaceae</taxon>
        <taxon>Volvox</taxon>
    </lineage>
</organism>
<evidence type="ECO:0000313" key="2">
    <source>
        <dbReference type="Proteomes" id="UP000747110"/>
    </source>
</evidence>
<gene>
    <name evidence="1" type="ORF">Vretifemale_19598</name>
</gene>
<dbReference type="OrthoDB" id="10391846at2759"/>
<name>A0A8J4FYS2_9CHLO</name>
<evidence type="ECO:0000313" key="1">
    <source>
        <dbReference type="EMBL" id="GIL92117.1"/>
    </source>
</evidence>
<sequence>AAASVAACASRPYAPRRRALVYLPLVKDAVEALWCMRGGDDARLVALTGRFGAKLPGSGAEASPDWDPCQQMECLYQQISQQRAPPPLPPALEAVVANSQAAAAGAGAGSAAG</sequence>
<dbReference type="EMBL" id="BNCP01000072">
    <property type="protein sequence ID" value="GIL92117.1"/>
    <property type="molecule type" value="Genomic_DNA"/>
</dbReference>
<accession>A0A8J4FYS2</accession>
<reference evidence="1" key="1">
    <citation type="journal article" date="2021" name="Proc. Natl. Acad. Sci. U.S.A.">
        <title>Three genomes in the algal genus Volvox reveal the fate of a haploid sex-determining region after a transition to homothallism.</title>
        <authorList>
            <person name="Yamamoto K."/>
            <person name="Hamaji T."/>
            <person name="Kawai-Toyooka H."/>
            <person name="Matsuzaki R."/>
            <person name="Takahashi F."/>
            <person name="Nishimura Y."/>
            <person name="Kawachi M."/>
            <person name="Noguchi H."/>
            <person name="Minakuchi Y."/>
            <person name="Umen J.G."/>
            <person name="Toyoda A."/>
            <person name="Nozaki H."/>
        </authorList>
    </citation>
    <scope>NUCLEOTIDE SEQUENCE</scope>
    <source>
        <strain evidence="1">NIES-3786</strain>
    </source>
</reference>
<comment type="caution">
    <text evidence="1">The sequence shown here is derived from an EMBL/GenBank/DDBJ whole genome shotgun (WGS) entry which is preliminary data.</text>
</comment>